<proteinExistence type="predicted"/>
<protein>
    <submittedName>
        <fullName evidence="1">Phage head-tail adapter protein</fullName>
    </submittedName>
</protein>
<dbReference type="InterPro" id="IPR008767">
    <property type="entry name" value="Phage_SPP1_head-tail_adaptor"/>
</dbReference>
<reference evidence="1 2" key="1">
    <citation type="submission" date="2016-12" db="EMBL/GenBank/DDBJ databases">
        <title>Domibacillus antri genome sequencing.</title>
        <authorList>
            <person name="Verma A."/>
            <person name="Krishnamurthi S."/>
        </authorList>
    </citation>
    <scope>NUCLEOTIDE SEQUENCE [LARGE SCALE GENOMIC DNA]</scope>
    <source>
        <strain evidence="1 2">XD80</strain>
    </source>
</reference>
<dbReference type="EMBL" id="MSDU01000028">
    <property type="protein sequence ID" value="OLN21903.1"/>
    <property type="molecule type" value="Genomic_DNA"/>
</dbReference>
<dbReference type="OrthoDB" id="2051942at2"/>
<dbReference type="NCBIfam" id="TIGR01563">
    <property type="entry name" value="gp16_SPP1"/>
    <property type="match status" value="1"/>
</dbReference>
<comment type="caution">
    <text evidence="1">The sequence shown here is derived from an EMBL/GenBank/DDBJ whole genome shotgun (WGS) entry which is preliminary data.</text>
</comment>
<dbReference type="STRING" id="1714264.BTO30_12455"/>
<accession>A0A1Q8Q3H0</accession>
<organism evidence="1 2">
    <name type="scientific">Domibacillus antri</name>
    <dbReference type="NCBI Taxonomy" id="1714264"/>
    <lineage>
        <taxon>Bacteria</taxon>
        <taxon>Bacillati</taxon>
        <taxon>Bacillota</taxon>
        <taxon>Bacilli</taxon>
        <taxon>Bacillales</taxon>
        <taxon>Bacillaceae</taxon>
        <taxon>Domibacillus</taxon>
    </lineage>
</organism>
<evidence type="ECO:0000313" key="2">
    <source>
        <dbReference type="Proteomes" id="UP000185568"/>
    </source>
</evidence>
<dbReference type="Proteomes" id="UP000185568">
    <property type="component" value="Unassembled WGS sequence"/>
</dbReference>
<dbReference type="InterPro" id="IPR038666">
    <property type="entry name" value="SSP1_head-tail_sf"/>
</dbReference>
<sequence>MNDITFFPIVTTIEDELGQETATEVFSRQVFCEKKSVPQSEFFQAGQSGIKAFVVLIVYTMDYQEETKVKYRDKEYSIYRTYERPDEKIELYCEVKAGG</sequence>
<dbReference type="Gene3D" id="2.40.10.270">
    <property type="entry name" value="Bacteriophage SPP1 head-tail adaptor protein"/>
    <property type="match status" value="1"/>
</dbReference>
<gene>
    <name evidence="1" type="ORF">BTO30_12455</name>
</gene>
<evidence type="ECO:0000313" key="1">
    <source>
        <dbReference type="EMBL" id="OLN21903.1"/>
    </source>
</evidence>
<dbReference type="AlphaFoldDB" id="A0A1Q8Q3H0"/>
<name>A0A1Q8Q3H0_9BACI</name>
<keyword evidence="2" id="KW-1185">Reference proteome</keyword>
<dbReference type="RefSeq" id="WP_075399063.1">
    <property type="nucleotide sequence ID" value="NZ_MSDU01000028.1"/>
</dbReference>